<dbReference type="NCBIfam" id="NF037995">
    <property type="entry name" value="TRAP_S1"/>
    <property type="match status" value="1"/>
</dbReference>
<keyword evidence="3 4" id="KW-0732">Signal</keyword>
<dbReference type="Gene3D" id="3.40.190.170">
    <property type="entry name" value="Bacterial extracellular solute-binding protein, family 7"/>
    <property type="match status" value="1"/>
</dbReference>
<feature type="signal peptide" evidence="4">
    <location>
        <begin position="1"/>
        <end position="23"/>
    </location>
</feature>
<dbReference type="GO" id="GO:0055085">
    <property type="term" value="P:transmembrane transport"/>
    <property type="evidence" value="ECO:0007669"/>
    <property type="project" value="InterPro"/>
</dbReference>
<organism evidence="5 6">
    <name type="scientific">Oceanithermus desulfurans NBRC 100063</name>
    <dbReference type="NCBI Taxonomy" id="1227550"/>
    <lineage>
        <taxon>Bacteria</taxon>
        <taxon>Thermotogati</taxon>
        <taxon>Deinococcota</taxon>
        <taxon>Deinococci</taxon>
        <taxon>Thermales</taxon>
        <taxon>Thermaceae</taxon>
        <taxon>Oceanithermus</taxon>
    </lineage>
</organism>
<dbReference type="OrthoDB" id="9815946at2"/>
<dbReference type="InterPro" id="IPR018389">
    <property type="entry name" value="DctP_fam"/>
</dbReference>
<proteinExistence type="inferred from homology"/>
<dbReference type="NCBIfam" id="TIGR00787">
    <property type="entry name" value="dctP"/>
    <property type="match status" value="1"/>
</dbReference>
<dbReference type="Proteomes" id="UP000321827">
    <property type="component" value="Unassembled WGS sequence"/>
</dbReference>
<dbReference type="Pfam" id="PF03480">
    <property type="entry name" value="DctP"/>
    <property type="match status" value="1"/>
</dbReference>
<evidence type="ECO:0000313" key="5">
    <source>
        <dbReference type="EMBL" id="GEM89192.1"/>
    </source>
</evidence>
<evidence type="ECO:0000256" key="3">
    <source>
        <dbReference type="ARBA" id="ARBA00022729"/>
    </source>
</evidence>
<evidence type="ECO:0000256" key="2">
    <source>
        <dbReference type="ARBA" id="ARBA00022448"/>
    </source>
</evidence>
<protein>
    <submittedName>
        <fullName evidence="5">C4-dicarboxylate ABC transporter</fullName>
    </submittedName>
</protein>
<dbReference type="CDD" id="cd13674">
    <property type="entry name" value="PBP2_TRAP_SBP_like_1"/>
    <property type="match status" value="1"/>
</dbReference>
<dbReference type="PANTHER" id="PTHR33376:SF7">
    <property type="entry name" value="C4-DICARBOXYLATE-BINDING PROTEIN DCTB"/>
    <property type="match status" value="1"/>
</dbReference>
<dbReference type="PANTHER" id="PTHR33376">
    <property type="match status" value="1"/>
</dbReference>
<dbReference type="InterPro" id="IPR038404">
    <property type="entry name" value="TRAP_DctP_sf"/>
</dbReference>
<feature type="chain" id="PRO_5021707164" evidence="4">
    <location>
        <begin position="24"/>
        <end position="327"/>
    </location>
</feature>
<evidence type="ECO:0000256" key="1">
    <source>
        <dbReference type="ARBA" id="ARBA00009023"/>
    </source>
</evidence>
<dbReference type="InterPro" id="IPR004682">
    <property type="entry name" value="TRAP_DctP"/>
</dbReference>
<dbReference type="AlphaFoldDB" id="A0A511RJR1"/>
<dbReference type="PIRSF" id="PIRSF006470">
    <property type="entry name" value="DctB"/>
    <property type="match status" value="1"/>
</dbReference>
<dbReference type="EMBL" id="BJXN01000003">
    <property type="protein sequence ID" value="GEM89192.1"/>
    <property type="molecule type" value="Genomic_DNA"/>
</dbReference>
<name>A0A511RJR1_9DEIN</name>
<keyword evidence="2" id="KW-0813">Transport</keyword>
<evidence type="ECO:0000313" key="6">
    <source>
        <dbReference type="Proteomes" id="UP000321827"/>
    </source>
</evidence>
<comment type="similarity">
    <text evidence="1">Belongs to the bacterial solute-binding protein 7 family.</text>
</comment>
<reference evidence="5 6" key="1">
    <citation type="submission" date="2019-07" db="EMBL/GenBank/DDBJ databases">
        <title>Whole genome shotgun sequence of Oceanithermus desulfurans NBRC 100063.</title>
        <authorList>
            <person name="Hosoyama A."/>
            <person name="Uohara A."/>
            <person name="Ohji S."/>
            <person name="Ichikawa N."/>
        </authorList>
    </citation>
    <scope>NUCLEOTIDE SEQUENCE [LARGE SCALE GENOMIC DNA]</scope>
    <source>
        <strain evidence="5 6">NBRC 100063</strain>
    </source>
</reference>
<evidence type="ECO:0000256" key="4">
    <source>
        <dbReference type="SAM" id="SignalP"/>
    </source>
</evidence>
<dbReference type="RefSeq" id="WP_147145733.1">
    <property type="nucleotide sequence ID" value="NZ_BJXN01000003.1"/>
</dbReference>
<gene>
    <name evidence="5" type="ORF">ODE01S_06260</name>
</gene>
<comment type="caution">
    <text evidence="5">The sequence shown here is derived from an EMBL/GenBank/DDBJ whole genome shotgun (WGS) entry which is preliminary data.</text>
</comment>
<dbReference type="GO" id="GO:0030288">
    <property type="term" value="C:outer membrane-bounded periplasmic space"/>
    <property type="evidence" value="ECO:0007669"/>
    <property type="project" value="InterPro"/>
</dbReference>
<accession>A0A511RJR1</accession>
<sequence>MFKRISILVGALALAALAPMALAVKPVTIKFSFVTTLNTPKGKAAQAFKEYVEKASGGAMKVELYPSSQLYKDNAEGLNALIFNNIQLLVPSATKLKGYNPAFQFVDMPYLFRDNDHFKKFTQSDAAQKLLTSLEKAGLVGLGFWPNGFKHFTANKPLRRPADFKGLKFRTQTSGVLEAQMKALGATAVPLAFSEVYQALQQGVVDGQENTLSNIYTQRYYEVQKYLSLTGHGRLDYVVITNKIFLNSLDPEQKKIFMDGIAHANDVAFEEAVKLNADALAKLSELMEVVKLSDEDRAAMEAAMKPVYDEYGPKVGWDLINAIKALK</sequence>